<dbReference type="EMBL" id="GEDV01002178">
    <property type="protein sequence ID" value="JAP86379.1"/>
    <property type="molecule type" value="Transcribed_RNA"/>
</dbReference>
<reference evidence="2" key="1">
    <citation type="journal article" date="2016" name="Ticks Tick Borne Dis.">
        <title>De novo assembly and annotation of the salivary gland transcriptome of Rhipicephalus appendiculatus male and female ticks during blood feeding.</title>
        <authorList>
            <person name="de Castro M.H."/>
            <person name="de Klerk D."/>
            <person name="Pienaar R."/>
            <person name="Latif A.A."/>
            <person name="Rees D.J."/>
            <person name="Mans B.J."/>
        </authorList>
    </citation>
    <scope>NUCLEOTIDE SEQUENCE</scope>
    <source>
        <tissue evidence="2">Salivary glands</tissue>
    </source>
</reference>
<accession>A0A131Z4P8</accession>
<dbReference type="AlphaFoldDB" id="A0A131Z4P8"/>
<feature type="region of interest" description="Disordered" evidence="1">
    <location>
        <begin position="143"/>
        <end position="182"/>
    </location>
</feature>
<proteinExistence type="predicted"/>
<evidence type="ECO:0000313" key="2">
    <source>
        <dbReference type="EMBL" id="JAP86379.1"/>
    </source>
</evidence>
<feature type="compositionally biased region" description="Polar residues" evidence="1">
    <location>
        <begin position="159"/>
        <end position="182"/>
    </location>
</feature>
<protein>
    <submittedName>
        <fullName evidence="2">Ixodegrin B</fullName>
    </submittedName>
</protein>
<evidence type="ECO:0000256" key="1">
    <source>
        <dbReference type="SAM" id="MobiDB-lite"/>
    </source>
</evidence>
<sequence length="182" mass="20089">MSEPVNWSLLELCLRAETCKEEMRYVPQSCVLLFLGVLMLEIIAHHYGNANPALKIQQRAEEEVSANSTDEGLRGLGESCEWSDDCQPHLCCRDFENGSISCQDRPNKEGDHCSVKVSLTPVEDEIIYKGPCPCQKGLSCDVGSDGNGQQRDERGTDGTGNFNKRGTCKNESTTPNGIQDIF</sequence>
<organism evidence="2">
    <name type="scientific">Rhipicephalus appendiculatus</name>
    <name type="common">Brown ear tick</name>
    <dbReference type="NCBI Taxonomy" id="34631"/>
    <lineage>
        <taxon>Eukaryota</taxon>
        <taxon>Metazoa</taxon>
        <taxon>Ecdysozoa</taxon>
        <taxon>Arthropoda</taxon>
        <taxon>Chelicerata</taxon>
        <taxon>Arachnida</taxon>
        <taxon>Acari</taxon>
        <taxon>Parasitiformes</taxon>
        <taxon>Ixodida</taxon>
        <taxon>Ixodoidea</taxon>
        <taxon>Ixodidae</taxon>
        <taxon>Rhipicephalinae</taxon>
        <taxon>Rhipicephalus</taxon>
        <taxon>Rhipicephalus</taxon>
    </lineage>
</organism>
<dbReference type="Gene3D" id="2.10.80.10">
    <property type="entry name" value="Lipase, subunit A"/>
    <property type="match status" value="1"/>
</dbReference>
<name>A0A131Z4P8_RHIAP</name>